<keyword evidence="9" id="KW-1185">Reference proteome</keyword>
<evidence type="ECO:0000313" key="8">
    <source>
        <dbReference type="EMBL" id="CZR62440.1"/>
    </source>
</evidence>
<keyword evidence="3 6" id="KW-1133">Transmembrane helix</keyword>
<evidence type="ECO:0000256" key="4">
    <source>
        <dbReference type="ARBA" id="ARBA00023136"/>
    </source>
</evidence>
<dbReference type="Proteomes" id="UP000184330">
    <property type="component" value="Unassembled WGS sequence"/>
</dbReference>
<name>A0A1L7XBL0_9HELO</name>
<accession>A0A1L7XBL0</accession>
<reference evidence="8 9" key="1">
    <citation type="submission" date="2016-03" db="EMBL/GenBank/DDBJ databases">
        <authorList>
            <person name="Ploux O."/>
        </authorList>
    </citation>
    <scope>NUCLEOTIDE SEQUENCE [LARGE SCALE GENOMIC DNA]</scope>
    <source>
        <strain evidence="8 9">UAMH 11012</strain>
    </source>
</reference>
<protein>
    <recommendedName>
        <fullName evidence="7">Rhodopsin domain-containing protein</fullName>
    </recommendedName>
</protein>
<dbReference type="PANTHER" id="PTHR33048:SF129">
    <property type="entry name" value="INTEGRAL MEMBRANE PROTEIN-RELATED"/>
    <property type="match status" value="1"/>
</dbReference>
<evidence type="ECO:0000256" key="5">
    <source>
        <dbReference type="ARBA" id="ARBA00038359"/>
    </source>
</evidence>
<dbReference type="EMBL" id="FJOG01000020">
    <property type="protein sequence ID" value="CZR62440.1"/>
    <property type="molecule type" value="Genomic_DNA"/>
</dbReference>
<dbReference type="InterPro" id="IPR052337">
    <property type="entry name" value="SAT4-like"/>
</dbReference>
<evidence type="ECO:0000259" key="7">
    <source>
        <dbReference type="Pfam" id="PF20684"/>
    </source>
</evidence>
<gene>
    <name evidence="8" type="ORF">PAC_12337</name>
</gene>
<evidence type="ECO:0000256" key="6">
    <source>
        <dbReference type="SAM" id="Phobius"/>
    </source>
</evidence>
<dbReference type="InterPro" id="IPR049326">
    <property type="entry name" value="Rhodopsin_dom_fungi"/>
</dbReference>
<feature type="transmembrane region" description="Helical" evidence="6">
    <location>
        <begin position="136"/>
        <end position="161"/>
    </location>
</feature>
<dbReference type="Pfam" id="PF20684">
    <property type="entry name" value="Fung_rhodopsin"/>
    <property type="match status" value="1"/>
</dbReference>
<comment type="subcellular location">
    <subcellularLocation>
        <location evidence="1">Membrane</location>
        <topology evidence="1">Multi-pass membrane protein</topology>
    </subcellularLocation>
</comment>
<dbReference type="GO" id="GO:0016020">
    <property type="term" value="C:membrane"/>
    <property type="evidence" value="ECO:0007669"/>
    <property type="project" value="UniProtKB-SubCell"/>
</dbReference>
<dbReference type="OrthoDB" id="5329176at2759"/>
<feature type="transmembrane region" description="Helical" evidence="6">
    <location>
        <begin position="103"/>
        <end position="129"/>
    </location>
</feature>
<evidence type="ECO:0000256" key="1">
    <source>
        <dbReference type="ARBA" id="ARBA00004141"/>
    </source>
</evidence>
<dbReference type="AlphaFoldDB" id="A0A1L7XBL0"/>
<sequence length="259" mass="28973">MSSGLTLTGSNNGLLHYQHLADARYLWIRHVYDIPVDAVPTRLKMILGAQLAFALACTLTKLSMLSLSGGSYPVQRSSGDEPPQDYWKVTKDPQPNCINQASFLLAAGIINTLTDFLAVIMPIQTVWVLQLPTRQALIVMLLFAFGFISCGAGIARTYYMWQICASIPATKPFFTLYLPQLFNSSTSPQAEHTAKTQKRLQKRPRMEIVTFHAHNDETISFEKVSEEFETRDICESFMDVDGWVQVTSLLTIILSISDS</sequence>
<evidence type="ECO:0000256" key="3">
    <source>
        <dbReference type="ARBA" id="ARBA00022989"/>
    </source>
</evidence>
<keyword evidence="4 6" id="KW-0472">Membrane</keyword>
<keyword evidence="2 6" id="KW-0812">Transmembrane</keyword>
<organism evidence="8 9">
    <name type="scientific">Phialocephala subalpina</name>
    <dbReference type="NCBI Taxonomy" id="576137"/>
    <lineage>
        <taxon>Eukaryota</taxon>
        <taxon>Fungi</taxon>
        <taxon>Dikarya</taxon>
        <taxon>Ascomycota</taxon>
        <taxon>Pezizomycotina</taxon>
        <taxon>Leotiomycetes</taxon>
        <taxon>Helotiales</taxon>
        <taxon>Mollisiaceae</taxon>
        <taxon>Phialocephala</taxon>
        <taxon>Phialocephala fortinii species complex</taxon>
    </lineage>
</organism>
<dbReference type="PANTHER" id="PTHR33048">
    <property type="entry name" value="PTH11-LIKE INTEGRAL MEMBRANE PROTEIN (AFU_ORTHOLOGUE AFUA_5G11245)"/>
    <property type="match status" value="1"/>
</dbReference>
<proteinExistence type="inferred from homology"/>
<evidence type="ECO:0000313" key="9">
    <source>
        <dbReference type="Proteomes" id="UP000184330"/>
    </source>
</evidence>
<evidence type="ECO:0000256" key="2">
    <source>
        <dbReference type="ARBA" id="ARBA00022692"/>
    </source>
</evidence>
<comment type="similarity">
    <text evidence="5">Belongs to the SAT4 family.</text>
</comment>
<feature type="domain" description="Rhodopsin" evidence="7">
    <location>
        <begin position="82"/>
        <end position="163"/>
    </location>
</feature>